<evidence type="ECO:0000256" key="5">
    <source>
        <dbReference type="ARBA" id="ARBA00022989"/>
    </source>
</evidence>
<evidence type="ECO:0000256" key="3">
    <source>
        <dbReference type="ARBA" id="ARBA00022475"/>
    </source>
</evidence>
<dbReference type="PROSITE" id="PS50928">
    <property type="entry name" value="ABC_TM1"/>
    <property type="match status" value="1"/>
</dbReference>
<gene>
    <name evidence="9" type="ORF">STRTUCAR8_09998</name>
</gene>
<evidence type="ECO:0000259" key="8">
    <source>
        <dbReference type="PROSITE" id="PS50928"/>
    </source>
</evidence>
<keyword evidence="4 7" id="KW-0812">Transmembrane</keyword>
<dbReference type="InterPro" id="IPR045621">
    <property type="entry name" value="BPD_transp_1_N"/>
</dbReference>
<keyword evidence="5 7" id="KW-1133">Transmembrane helix</keyword>
<dbReference type="SUPFAM" id="SSF161098">
    <property type="entry name" value="MetI-like"/>
    <property type="match status" value="1"/>
</dbReference>
<dbReference type="STRING" id="85558.T45_04523"/>
<dbReference type="InterPro" id="IPR035906">
    <property type="entry name" value="MetI-like_sf"/>
</dbReference>
<reference evidence="9 10" key="1">
    <citation type="journal article" date="2011" name="Plasmid">
        <title>Streptomyces turgidiscabies Car8 contains a modular pathogenicity island that shares virulence genes with other actinobacterial plant pathogens.</title>
        <authorList>
            <person name="Huguet-Tapia J.C."/>
            <person name="Badger J.H."/>
            <person name="Loria R."/>
            <person name="Pettis G.S."/>
        </authorList>
    </citation>
    <scope>NUCLEOTIDE SEQUENCE [LARGE SCALE GENOMIC DNA]</scope>
    <source>
        <strain evidence="9 10">Car8</strain>
    </source>
</reference>
<feature type="transmembrane region" description="Helical" evidence="7">
    <location>
        <begin position="181"/>
        <end position="200"/>
    </location>
</feature>
<feature type="transmembrane region" description="Helical" evidence="7">
    <location>
        <begin position="104"/>
        <end position="126"/>
    </location>
</feature>
<dbReference type="Pfam" id="PF00528">
    <property type="entry name" value="BPD_transp_1"/>
    <property type="match status" value="1"/>
</dbReference>
<evidence type="ECO:0000313" key="10">
    <source>
        <dbReference type="Proteomes" id="UP000010931"/>
    </source>
</evidence>
<dbReference type="PATRIC" id="fig|698760.3.peg.3494"/>
<comment type="similarity">
    <text evidence="7">Belongs to the binding-protein-dependent transport system permease family.</text>
</comment>
<feature type="transmembrane region" description="Helical" evidence="7">
    <location>
        <begin position="239"/>
        <end position="261"/>
    </location>
</feature>
<comment type="caution">
    <text evidence="9">The sequence shown here is derived from an EMBL/GenBank/DDBJ whole genome shotgun (WGS) entry which is preliminary data.</text>
</comment>
<dbReference type="CDD" id="cd06261">
    <property type="entry name" value="TM_PBP2"/>
    <property type="match status" value="1"/>
</dbReference>
<keyword evidence="10" id="KW-1185">Reference proteome</keyword>
<evidence type="ECO:0000256" key="6">
    <source>
        <dbReference type="ARBA" id="ARBA00023136"/>
    </source>
</evidence>
<dbReference type="PANTHER" id="PTHR43163">
    <property type="entry name" value="DIPEPTIDE TRANSPORT SYSTEM PERMEASE PROTEIN DPPB-RELATED"/>
    <property type="match status" value="1"/>
</dbReference>
<proteinExistence type="inferred from homology"/>
<dbReference type="Proteomes" id="UP000010931">
    <property type="component" value="Unassembled WGS sequence"/>
</dbReference>
<dbReference type="InterPro" id="IPR000515">
    <property type="entry name" value="MetI-like"/>
</dbReference>
<dbReference type="EMBL" id="AEJB01000266">
    <property type="protein sequence ID" value="ELP67775.1"/>
    <property type="molecule type" value="Genomic_DNA"/>
</dbReference>
<evidence type="ECO:0000256" key="2">
    <source>
        <dbReference type="ARBA" id="ARBA00022448"/>
    </source>
</evidence>
<keyword evidence="2 7" id="KW-0813">Transport</keyword>
<dbReference type="GO" id="GO:0055085">
    <property type="term" value="P:transmembrane transport"/>
    <property type="evidence" value="ECO:0007669"/>
    <property type="project" value="InterPro"/>
</dbReference>
<dbReference type="Gene3D" id="1.10.3720.10">
    <property type="entry name" value="MetI-like"/>
    <property type="match status" value="1"/>
</dbReference>
<evidence type="ECO:0000313" key="9">
    <source>
        <dbReference type="EMBL" id="ELP67775.1"/>
    </source>
</evidence>
<comment type="subcellular location">
    <subcellularLocation>
        <location evidence="1 7">Cell membrane</location>
        <topology evidence="1 7">Multi-pass membrane protein</topology>
    </subcellularLocation>
</comment>
<feature type="transmembrane region" description="Helical" evidence="7">
    <location>
        <begin position="289"/>
        <end position="311"/>
    </location>
</feature>
<sequence length="318" mass="33864">MDHSLMFSIVLRRLALSIPLLVIVSAITSLLESFVPGDPARTVLGINATKEQYDALRAALHLDKPFVEQYWLYLRDILHGDFGASLFSGESVAGTIGERLPVTLTLVIGATVVSALVGILLGVYSATRGRFSRRLIDVVSLLGSALPNFWLALMLMSLFAVRFTIFPATGYTPFAESPGQWANGLVLPVIALSIGGVAMVSKVTRDAMLSTLALDHIRTLRACGVRPASIIWKHALRGCGLPVATAVGLSAIAFIPGSILVENVFTLPGLGTTVVDATNQHDLPVVQGAAITFTLLVIAVNLLVDVVYSLLNPKVRVA</sequence>
<dbReference type="AlphaFoldDB" id="L7FAT2"/>
<dbReference type="GO" id="GO:0005886">
    <property type="term" value="C:plasma membrane"/>
    <property type="evidence" value="ECO:0007669"/>
    <property type="project" value="UniProtKB-SubCell"/>
</dbReference>
<evidence type="ECO:0000256" key="7">
    <source>
        <dbReference type="RuleBase" id="RU363032"/>
    </source>
</evidence>
<protein>
    <submittedName>
        <fullName evidence="9">Putative glutathione ABC transporter, permease protein GsiC</fullName>
    </submittedName>
</protein>
<dbReference type="Pfam" id="PF19300">
    <property type="entry name" value="BPD_transp_1_N"/>
    <property type="match status" value="1"/>
</dbReference>
<feature type="domain" description="ABC transmembrane type-1" evidence="8">
    <location>
        <begin position="100"/>
        <end position="304"/>
    </location>
</feature>
<evidence type="ECO:0000256" key="4">
    <source>
        <dbReference type="ARBA" id="ARBA00022692"/>
    </source>
</evidence>
<feature type="transmembrane region" description="Helical" evidence="7">
    <location>
        <begin position="138"/>
        <end position="161"/>
    </location>
</feature>
<keyword evidence="3" id="KW-1003">Cell membrane</keyword>
<name>L7FAT2_STRT8</name>
<evidence type="ECO:0000256" key="1">
    <source>
        <dbReference type="ARBA" id="ARBA00004651"/>
    </source>
</evidence>
<dbReference type="PANTHER" id="PTHR43163:SF6">
    <property type="entry name" value="DIPEPTIDE TRANSPORT SYSTEM PERMEASE PROTEIN DPPB-RELATED"/>
    <property type="match status" value="1"/>
</dbReference>
<keyword evidence="6 7" id="KW-0472">Membrane</keyword>
<accession>L7FAT2</accession>
<organism evidence="9 10">
    <name type="scientific">Streptomyces turgidiscabies (strain Car8)</name>
    <dbReference type="NCBI Taxonomy" id="698760"/>
    <lineage>
        <taxon>Bacteria</taxon>
        <taxon>Bacillati</taxon>
        <taxon>Actinomycetota</taxon>
        <taxon>Actinomycetes</taxon>
        <taxon>Kitasatosporales</taxon>
        <taxon>Streptomycetaceae</taxon>
        <taxon>Streptomyces</taxon>
    </lineage>
</organism>